<dbReference type="OrthoDB" id="882224at2"/>
<dbReference type="Proteomes" id="UP000002218">
    <property type="component" value="Chromosome"/>
</dbReference>
<dbReference type="InParanoid" id="C8XD12"/>
<dbReference type="Pfam" id="PF11528">
    <property type="entry name" value="DUF3224"/>
    <property type="match status" value="1"/>
</dbReference>
<dbReference type="STRING" id="479431.Namu_3285"/>
<dbReference type="InterPro" id="IPR021607">
    <property type="entry name" value="DUF3224"/>
</dbReference>
<organism evidence="1 2">
    <name type="scientific">Nakamurella multipartita (strain ATCC 700099 / DSM 44233 / CIP 104796 / JCM 9543 / NBRC 105858 / Y-104)</name>
    <name type="common">Microsphaera multipartita</name>
    <dbReference type="NCBI Taxonomy" id="479431"/>
    <lineage>
        <taxon>Bacteria</taxon>
        <taxon>Bacillati</taxon>
        <taxon>Actinomycetota</taxon>
        <taxon>Actinomycetes</taxon>
        <taxon>Nakamurellales</taxon>
        <taxon>Nakamurellaceae</taxon>
        <taxon>Nakamurella</taxon>
    </lineage>
</organism>
<reference evidence="1 2" key="2">
    <citation type="journal article" date="2010" name="Stand. Genomic Sci.">
        <title>Complete genome sequence of Nakamurella multipartita type strain (Y-104).</title>
        <authorList>
            <person name="Tice H."/>
            <person name="Mayilraj S."/>
            <person name="Sims D."/>
            <person name="Lapidus A."/>
            <person name="Nolan M."/>
            <person name="Lucas S."/>
            <person name="Glavina Del Rio T."/>
            <person name="Copeland A."/>
            <person name="Cheng J.F."/>
            <person name="Meincke L."/>
            <person name="Bruce D."/>
            <person name="Goodwin L."/>
            <person name="Pitluck S."/>
            <person name="Ivanova N."/>
            <person name="Mavromatis K."/>
            <person name="Ovchinnikova G."/>
            <person name="Pati A."/>
            <person name="Chen A."/>
            <person name="Palaniappan K."/>
            <person name="Land M."/>
            <person name="Hauser L."/>
            <person name="Chang Y.J."/>
            <person name="Jeffries C.D."/>
            <person name="Detter J.C."/>
            <person name="Brettin T."/>
            <person name="Rohde M."/>
            <person name="Goker M."/>
            <person name="Bristow J."/>
            <person name="Eisen J.A."/>
            <person name="Markowitz V."/>
            <person name="Hugenholtz P."/>
            <person name="Kyrpides N.C."/>
            <person name="Klenk H.P."/>
            <person name="Chen F."/>
        </authorList>
    </citation>
    <scope>NUCLEOTIDE SEQUENCE [LARGE SCALE GENOMIC DNA]</scope>
    <source>
        <strain evidence="2">ATCC 700099 / DSM 44233 / CIP 104796 / JCM 9543 / NBRC 105858 / Y-104</strain>
    </source>
</reference>
<protein>
    <recommendedName>
        <fullName evidence="3">DUF3224 domain-containing protein</fullName>
    </recommendedName>
</protein>
<dbReference type="EMBL" id="CP001737">
    <property type="protein sequence ID" value="ACV79615.1"/>
    <property type="molecule type" value="Genomic_DNA"/>
</dbReference>
<dbReference type="KEGG" id="nml:Namu_3285"/>
<evidence type="ECO:0008006" key="3">
    <source>
        <dbReference type="Google" id="ProtNLM"/>
    </source>
</evidence>
<sequence precursor="true">MCVCHTYSRVMTTTTELKLQIGSWDENPYREFDDGRKFTRAEVALADADAGLQASYEGLMFYAADGTSSYVTLMQITGTLDGRSGSFVLTGSGNYDGTTAAGESRIVPGSGTGELAGISGSASSSSTHEDYPVMPLTLQYDLG</sequence>
<proteinExistence type="predicted"/>
<dbReference type="HOGENOM" id="CLU_111671_2_0_11"/>
<evidence type="ECO:0000313" key="2">
    <source>
        <dbReference type="Proteomes" id="UP000002218"/>
    </source>
</evidence>
<keyword evidence="2" id="KW-1185">Reference proteome</keyword>
<dbReference type="SUPFAM" id="SSF159238">
    <property type="entry name" value="SO1590-like"/>
    <property type="match status" value="1"/>
</dbReference>
<name>C8XD12_NAKMY</name>
<evidence type="ECO:0000313" key="1">
    <source>
        <dbReference type="EMBL" id="ACV79615.1"/>
    </source>
</evidence>
<gene>
    <name evidence="1" type="ordered locus">Namu_3285</name>
</gene>
<accession>C8XD12</accession>
<dbReference type="InterPro" id="IPR023159">
    <property type="entry name" value="SO1590-like_sf"/>
</dbReference>
<dbReference type="AlphaFoldDB" id="C8XD12"/>
<reference evidence="2" key="1">
    <citation type="submission" date="2009-09" db="EMBL/GenBank/DDBJ databases">
        <title>The complete genome of Nakamurella multipartita DSM 44233.</title>
        <authorList>
            <consortium name="US DOE Joint Genome Institute (JGI-PGF)"/>
            <person name="Lucas S."/>
            <person name="Copeland A."/>
            <person name="Lapidus A."/>
            <person name="Glavina del Rio T."/>
            <person name="Dalin E."/>
            <person name="Tice H."/>
            <person name="Bruce D."/>
            <person name="Goodwin L."/>
            <person name="Pitluck S."/>
            <person name="Kyrpides N."/>
            <person name="Mavromatis K."/>
            <person name="Ivanova N."/>
            <person name="Ovchinnikova G."/>
            <person name="Sims D."/>
            <person name="Meincke L."/>
            <person name="Brettin T."/>
            <person name="Detter J.C."/>
            <person name="Han C."/>
            <person name="Larimer F."/>
            <person name="Land M."/>
            <person name="Hauser L."/>
            <person name="Markowitz V."/>
            <person name="Cheng J.-F."/>
            <person name="Hugenholtz P."/>
            <person name="Woyke T."/>
            <person name="Wu D."/>
            <person name="Klenk H.-P."/>
            <person name="Eisen J.A."/>
        </authorList>
    </citation>
    <scope>NUCLEOTIDE SEQUENCE [LARGE SCALE GENOMIC DNA]</scope>
    <source>
        <strain evidence="2">ATCC 700099 / DSM 44233 / CIP 104796 / JCM 9543 / NBRC 105858 / Y-104</strain>
    </source>
</reference>
<dbReference type="Gene3D" id="2.40.350.10">
    <property type="entry name" value="SO1590-like"/>
    <property type="match status" value="1"/>
</dbReference>